<dbReference type="RefSeq" id="WP_184306692.1">
    <property type="nucleotide sequence ID" value="NZ_JACHXU010000016.1"/>
</dbReference>
<feature type="transmembrane region" description="Helical" evidence="2">
    <location>
        <begin position="301"/>
        <end position="320"/>
    </location>
</feature>
<feature type="transmembrane region" description="Helical" evidence="2">
    <location>
        <begin position="340"/>
        <end position="361"/>
    </location>
</feature>
<gene>
    <name evidence="3" type="ORF">FHS27_004349</name>
</gene>
<feature type="compositionally biased region" description="Acidic residues" evidence="1">
    <location>
        <begin position="1"/>
        <end position="10"/>
    </location>
</feature>
<feature type="region of interest" description="Disordered" evidence="1">
    <location>
        <begin position="1"/>
        <end position="27"/>
    </location>
</feature>
<feature type="transmembrane region" description="Helical" evidence="2">
    <location>
        <begin position="373"/>
        <end position="394"/>
    </location>
</feature>
<keyword evidence="2" id="KW-0472">Membrane</keyword>
<feature type="transmembrane region" description="Helical" evidence="2">
    <location>
        <begin position="192"/>
        <end position="212"/>
    </location>
</feature>
<keyword evidence="4" id="KW-1185">Reference proteome</keyword>
<feature type="transmembrane region" description="Helical" evidence="2">
    <location>
        <begin position="68"/>
        <end position="88"/>
    </location>
</feature>
<accession>A0A7W5E1M9</accession>
<evidence type="ECO:0008006" key="5">
    <source>
        <dbReference type="Google" id="ProtNLM"/>
    </source>
</evidence>
<dbReference type="Proteomes" id="UP000536179">
    <property type="component" value="Unassembled WGS sequence"/>
</dbReference>
<organism evidence="3 4">
    <name type="scientific">Aporhodopirellula rubra</name>
    <dbReference type="NCBI Taxonomy" id="980271"/>
    <lineage>
        <taxon>Bacteria</taxon>
        <taxon>Pseudomonadati</taxon>
        <taxon>Planctomycetota</taxon>
        <taxon>Planctomycetia</taxon>
        <taxon>Pirellulales</taxon>
        <taxon>Pirellulaceae</taxon>
        <taxon>Aporhodopirellula</taxon>
    </lineage>
</organism>
<proteinExistence type="predicted"/>
<feature type="transmembrane region" description="Helical" evidence="2">
    <location>
        <begin position="109"/>
        <end position="127"/>
    </location>
</feature>
<sequence>MSEDADEVTDSSESNLGEAASSDQTAALDASSDSAVADGKTRTMLAEMLTLAVWTLVADLFIFRAQGYLAVAVFFVFAIAMLVTLYLLRRDANNASGDEASAPDGLRSVATWIAGAILVIAILRLGWAGSAATSLAAGFVLASLALSLSGWLPTLSRTLTLIFFSPFFGADRLRQLQRLPIANATSGQPGKWLAVLIPFAAVLLFGGIFVMANPDLVSQVSDWFSKLSGRVFDFFACVSFWELPFCILALFVGAGVLRPLVTGADELITRLFRVGELDSPTVENEQDEIATTWYQPFRNTLFALIALFVVYLVFEFKTLWGREFPEGFYYAGYAHEGAAWLTVALALATLTLSLIFHADMFRDPRVDRLKTLAWIWSAMNLLLAVAVYNRLLIYVGYNGMTRLRTVGFFGITLVLVGFILVIFKILQRRSFTWLIQSQLLALSVTVVLYCVFPVDYLAHRYNASRVADGYLKPSVMIAVKPIDDEGVFPLLDLVDHPDKLIREGVRALLAERQLAIESYSRDTPWHWHRYQYSKTCLYQRLASQQSKWKKHMRDPQFRELAISEFQNYAMQWY</sequence>
<dbReference type="AlphaFoldDB" id="A0A7W5E1M9"/>
<feature type="transmembrane region" description="Helical" evidence="2">
    <location>
        <begin position="406"/>
        <end position="426"/>
    </location>
</feature>
<evidence type="ECO:0000256" key="2">
    <source>
        <dbReference type="SAM" id="Phobius"/>
    </source>
</evidence>
<protein>
    <recommendedName>
        <fullName evidence="5">DUF4173 domain-containing protein</fullName>
    </recommendedName>
</protein>
<feature type="transmembrane region" description="Helical" evidence="2">
    <location>
        <begin position="232"/>
        <end position="257"/>
    </location>
</feature>
<comment type="caution">
    <text evidence="3">The sequence shown here is derived from an EMBL/GenBank/DDBJ whole genome shotgun (WGS) entry which is preliminary data.</text>
</comment>
<evidence type="ECO:0000256" key="1">
    <source>
        <dbReference type="SAM" id="MobiDB-lite"/>
    </source>
</evidence>
<dbReference type="EMBL" id="JACHXU010000016">
    <property type="protein sequence ID" value="MBB3208520.1"/>
    <property type="molecule type" value="Genomic_DNA"/>
</dbReference>
<dbReference type="Pfam" id="PF13687">
    <property type="entry name" value="DUF4153"/>
    <property type="match status" value="1"/>
</dbReference>
<keyword evidence="2" id="KW-0812">Transmembrane</keyword>
<dbReference type="InterPro" id="IPR025291">
    <property type="entry name" value="DUF4153"/>
</dbReference>
<feature type="transmembrane region" description="Helical" evidence="2">
    <location>
        <begin position="438"/>
        <end position="458"/>
    </location>
</feature>
<keyword evidence="2" id="KW-1133">Transmembrane helix</keyword>
<reference evidence="3 4" key="1">
    <citation type="submission" date="2020-08" db="EMBL/GenBank/DDBJ databases">
        <title>Genomic Encyclopedia of Type Strains, Phase III (KMG-III): the genomes of soil and plant-associated and newly described type strains.</title>
        <authorList>
            <person name="Whitman W."/>
        </authorList>
    </citation>
    <scope>NUCLEOTIDE SEQUENCE [LARGE SCALE GENOMIC DNA]</scope>
    <source>
        <strain evidence="3 4">CECT 8075</strain>
    </source>
</reference>
<name>A0A7W5E1M9_9BACT</name>
<evidence type="ECO:0000313" key="4">
    <source>
        <dbReference type="Proteomes" id="UP000536179"/>
    </source>
</evidence>
<evidence type="ECO:0000313" key="3">
    <source>
        <dbReference type="EMBL" id="MBB3208520.1"/>
    </source>
</evidence>